<accession>A0A017T4U3</accession>
<dbReference type="SUPFAM" id="SSF82708">
    <property type="entry name" value="R3H domain"/>
    <property type="match status" value="1"/>
</dbReference>
<dbReference type="Proteomes" id="UP000019678">
    <property type="component" value="Unassembled WGS sequence"/>
</dbReference>
<dbReference type="SMART" id="SM00393">
    <property type="entry name" value="R3H"/>
    <property type="match status" value="1"/>
</dbReference>
<dbReference type="PANTHER" id="PTHR35800">
    <property type="entry name" value="PROTEIN JAG"/>
    <property type="match status" value="1"/>
</dbReference>
<dbReference type="InterPro" id="IPR034079">
    <property type="entry name" value="R3H_KhpB"/>
</dbReference>
<dbReference type="InterPro" id="IPR004087">
    <property type="entry name" value="KH_dom"/>
</dbReference>
<dbReference type="Pfam" id="PF13083">
    <property type="entry name" value="KH_KhpA-B"/>
    <property type="match status" value="1"/>
</dbReference>
<dbReference type="GO" id="GO:0003723">
    <property type="term" value="F:RNA binding"/>
    <property type="evidence" value="ECO:0007669"/>
    <property type="project" value="UniProtKB-KW"/>
</dbReference>
<proteinExistence type="predicted"/>
<dbReference type="InterPro" id="IPR015946">
    <property type="entry name" value="KH_dom-like_a/b"/>
</dbReference>
<dbReference type="InterPro" id="IPR038008">
    <property type="entry name" value="Jag_KH"/>
</dbReference>
<dbReference type="Gene3D" id="3.30.300.20">
    <property type="match status" value="1"/>
</dbReference>
<protein>
    <submittedName>
        <fullName evidence="4">RNA-binding protein Jag</fullName>
    </submittedName>
</protein>
<feature type="domain" description="R3H" evidence="3">
    <location>
        <begin position="127"/>
        <end position="193"/>
    </location>
</feature>
<dbReference type="CDD" id="cd02414">
    <property type="entry name" value="KH-II_Jag"/>
    <property type="match status" value="1"/>
</dbReference>
<dbReference type="Pfam" id="PF01424">
    <property type="entry name" value="R3H"/>
    <property type="match status" value="1"/>
</dbReference>
<reference evidence="4 5" key="1">
    <citation type="submission" date="2013-05" db="EMBL/GenBank/DDBJ databases">
        <title>Genome assembly of Chondromyces apiculatus DSM 436.</title>
        <authorList>
            <person name="Sharma G."/>
            <person name="Khatri I."/>
            <person name="Kaur C."/>
            <person name="Mayilraj S."/>
            <person name="Subramanian S."/>
        </authorList>
    </citation>
    <scope>NUCLEOTIDE SEQUENCE [LARGE SCALE GENOMIC DNA]</scope>
    <source>
        <strain evidence="4 5">DSM 436</strain>
    </source>
</reference>
<evidence type="ECO:0000259" key="3">
    <source>
        <dbReference type="PROSITE" id="PS51061"/>
    </source>
</evidence>
<evidence type="ECO:0000256" key="1">
    <source>
        <dbReference type="ARBA" id="ARBA00022884"/>
    </source>
</evidence>
<organism evidence="4 5">
    <name type="scientific">Chondromyces apiculatus DSM 436</name>
    <dbReference type="NCBI Taxonomy" id="1192034"/>
    <lineage>
        <taxon>Bacteria</taxon>
        <taxon>Pseudomonadati</taxon>
        <taxon>Myxococcota</taxon>
        <taxon>Polyangia</taxon>
        <taxon>Polyangiales</taxon>
        <taxon>Polyangiaceae</taxon>
        <taxon>Chondromyces</taxon>
    </lineage>
</organism>
<dbReference type="eggNOG" id="COG1847">
    <property type="taxonomic scope" value="Bacteria"/>
</dbReference>
<evidence type="ECO:0000313" key="5">
    <source>
        <dbReference type="Proteomes" id="UP000019678"/>
    </source>
</evidence>
<dbReference type="PANTHER" id="PTHR35800:SF1">
    <property type="entry name" value="RNA-BINDING PROTEIN KHPB"/>
    <property type="match status" value="1"/>
</dbReference>
<dbReference type="EMBL" id="ASRX01000045">
    <property type="protein sequence ID" value="EYF03551.1"/>
    <property type="molecule type" value="Genomic_DNA"/>
</dbReference>
<dbReference type="InterPro" id="IPR039247">
    <property type="entry name" value="KhpB"/>
</dbReference>
<name>A0A017T4U3_9BACT</name>
<dbReference type="AlphaFoldDB" id="A0A017T4U3"/>
<evidence type="ECO:0000256" key="2">
    <source>
        <dbReference type="SAM" id="MobiDB-lite"/>
    </source>
</evidence>
<dbReference type="InterPro" id="IPR001374">
    <property type="entry name" value="R3H_dom"/>
</dbReference>
<keyword evidence="1" id="KW-0694">RNA-binding</keyword>
<sequence length="194" mass="21132">MSVDSSAAEKDAGSVAGAPLGEPDDDLNETPGGDEPFVEDGRADIALDFVIDVLAAMGMDCTVDLLENDETDPPEEIRIEIEGKDAGRVIGKKGQTLAALQFLTNRIINRPGTKRRHVIIDAEGYRARREDTLTTMARRLGKQAVEEGKIITFEPMSPQDRRVVHLALAKFPGVVTKSDGEGDARRVQIIPVRR</sequence>
<feature type="region of interest" description="Disordered" evidence="2">
    <location>
        <begin position="1"/>
        <end position="39"/>
    </location>
</feature>
<dbReference type="Gene3D" id="3.30.1370.50">
    <property type="entry name" value="R3H-like domain"/>
    <property type="match status" value="1"/>
</dbReference>
<comment type="caution">
    <text evidence="4">The sequence shown here is derived from an EMBL/GenBank/DDBJ whole genome shotgun (WGS) entry which is preliminary data.</text>
</comment>
<dbReference type="CDD" id="cd02644">
    <property type="entry name" value="R3H_jag"/>
    <property type="match status" value="1"/>
</dbReference>
<dbReference type="RefSeq" id="WP_231511712.1">
    <property type="nucleotide sequence ID" value="NZ_ASRX01000045.1"/>
</dbReference>
<dbReference type="SMART" id="SM00322">
    <property type="entry name" value="KH"/>
    <property type="match status" value="1"/>
</dbReference>
<dbReference type="STRING" id="1192034.CAP_5535"/>
<keyword evidence="5" id="KW-1185">Reference proteome</keyword>
<gene>
    <name evidence="4" type="ORF">CAP_5535</name>
</gene>
<evidence type="ECO:0000313" key="4">
    <source>
        <dbReference type="EMBL" id="EYF03551.1"/>
    </source>
</evidence>
<dbReference type="PROSITE" id="PS51061">
    <property type="entry name" value="R3H"/>
    <property type="match status" value="1"/>
</dbReference>
<dbReference type="InterPro" id="IPR036867">
    <property type="entry name" value="R3H_dom_sf"/>
</dbReference>